<evidence type="ECO:0000256" key="3">
    <source>
        <dbReference type="ARBA" id="ARBA00022448"/>
    </source>
</evidence>
<evidence type="ECO:0000256" key="6">
    <source>
        <dbReference type="ARBA" id="ARBA00023136"/>
    </source>
</evidence>
<evidence type="ECO:0000256" key="1">
    <source>
        <dbReference type="ARBA" id="ARBA00004127"/>
    </source>
</evidence>
<dbReference type="EMBL" id="CAJNRD030001120">
    <property type="protein sequence ID" value="CAG5093823.1"/>
    <property type="molecule type" value="Genomic_DNA"/>
</dbReference>
<comment type="caution">
    <text evidence="7">Lacks conserved residue(s) required for the propagation of feature annotation.</text>
</comment>
<keyword evidence="6 7" id="KW-0472">Membrane</keyword>
<dbReference type="PANTHER" id="PTHR10981:SF0">
    <property type="entry name" value="BATTENIN"/>
    <property type="match status" value="1"/>
</dbReference>
<feature type="transmembrane region" description="Helical" evidence="7">
    <location>
        <begin position="129"/>
        <end position="148"/>
    </location>
</feature>
<dbReference type="Proteomes" id="UP000786811">
    <property type="component" value="Unassembled WGS sequence"/>
</dbReference>
<sequence>MLSAAHDILKEKFSSPDSVETSNDITIENPRGCNQVSTGAILLADILPCVIVKLTVPFLPFHVNKVVFVYHCSVRVAICVISQVLGFLAVAFGTTPWITILGVVLTSFSSGLGEITILSHSHKYGRSSIAAWSSGTGGAGVAGASSYVGFRLIMSTETTLLVMLVVPIAEAIAFWVIMTPPNEKTVLKYGLSSQDEIIKAPKKTIREKIALVPGLMPYLIPLFLVYLFEYYINQGLHELIQFDGIWLNHAEQYRWYQADYQIGVFISRSSATFFTFKKIWLMALLQLINIVIFTTEAIYFYIPNIWIVLVITLWEGLLGGAAYVNTFYNMGETIPDRDLKDSLGIVSMADSLGIALAGTLALPVHTAICKLPRPT</sequence>
<dbReference type="InterPro" id="IPR003492">
    <property type="entry name" value="Battenin_disease_Cln3"/>
</dbReference>
<protein>
    <recommendedName>
        <fullName evidence="7">Battenin</fullName>
    </recommendedName>
</protein>
<dbReference type="InterPro" id="IPR036259">
    <property type="entry name" value="MFS_trans_sf"/>
</dbReference>
<keyword evidence="7" id="KW-0458">Lysosome</keyword>
<feature type="transmembrane region" description="Helical" evidence="7">
    <location>
        <begin position="209"/>
        <end position="228"/>
    </location>
</feature>
<dbReference type="PIRSF" id="PIRSF015974">
    <property type="entry name" value="CLN3_BTN1"/>
    <property type="match status" value="1"/>
</dbReference>
<keyword evidence="9" id="KW-1185">Reference proteome</keyword>
<comment type="similarity">
    <text evidence="2 7">Belongs to the battenin family.</text>
</comment>
<evidence type="ECO:0000256" key="2">
    <source>
        <dbReference type="ARBA" id="ARBA00007467"/>
    </source>
</evidence>
<gene>
    <name evidence="8" type="ORF">HICCMSTLAB_LOCUS7149</name>
</gene>
<dbReference type="SUPFAM" id="SSF103473">
    <property type="entry name" value="MFS general substrate transporter"/>
    <property type="match status" value="1"/>
</dbReference>
<dbReference type="Pfam" id="PF02487">
    <property type="entry name" value="CLN3"/>
    <property type="match status" value="2"/>
</dbReference>
<dbReference type="GO" id="GO:0007040">
    <property type="term" value="P:lysosome organization"/>
    <property type="evidence" value="ECO:0007669"/>
    <property type="project" value="TreeGrafter"/>
</dbReference>
<dbReference type="GO" id="GO:0012505">
    <property type="term" value="C:endomembrane system"/>
    <property type="evidence" value="ECO:0007669"/>
    <property type="project" value="UniProtKB-SubCell"/>
</dbReference>
<evidence type="ECO:0000256" key="4">
    <source>
        <dbReference type="ARBA" id="ARBA00022692"/>
    </source>
</evidence>
<feature type="transmembrane region" description="Helical" evidence="7">
    <location>
        <begin position="279"/>
        <end position="299"/>
    </location>
</feature>
<feature type="transmembrane region" description="Helical" evidence="7">
    <location>
        <begin position="160"/>
        <end position="178"/>
    </location>
</feature>
<comment type="caution">
    <text evidence="8">The sequence shown here is derived from an EMBL/GenBank/DDBJ whole genome shotgun (WGS) entry which is preliminary data.</text>
</comment>
<feature type="transmembrane region" description="Helical" evidence="7">
    <location>
        <begin position="36"/>
        <end position="56"/>
    </location>
</feature>
<evidence type="ECO:0000313" key="9">
    <source>
        <dbReference type="Proteomes" id="UP000786811"/>
    </source>
</evidence>
<dbReference type="PRINTS" id="PR01315">
    <property type="entry name" value="BATTENIN"/>
</dbReference>
<evidence type="ECO:0000256" key="5">
    <source>
        <dbReference type="ARBA" id="ARBA00022989"/>
    </source>
</evidence>
<dbReference type="GO" id="GO:0005765">
    <property type="term" value="C:lysosomal membrane"/>
    <property type="evidence" value="ECO:0007669"/>
    <property type="project" value="UniProtKB-SubCell"/>
</dbReference>
<keyword evidence="5 7" id="KW-1133">Transmembrane helix</keyword>
<dbReference type="OrthoDB" id="5965864at2759"/>
<keyword evidence="4 7" id="KW-0812">Transmembrane</keyword>
<name>A0A8J2MNG4_COTCN</name>
<organism evidence="8 9">
    <name type="scientific">Cotesia congregata</name>
    <name type="common">Parasitoid wasp</name>
    <name type="synonym">Apanteles congregatus</name>
    <dbReference type="NCBI Taxonomy" id="51543"/>
    <lineage>
        <taxon>Eukaryota</taxon>
        <taxon>Metazoa</taxon>
        <taxon>Ecdysozoa</taxon>
        <taxon>Arthropoda</taxon>
        <taxon>Hexapoda</taxon>
        <taxon>Insecta</taxon>
        <taxon>Pterygota</taxon>
        <taxon>Neoptera</taxon>
        <taxon>Endopterygota</taxon>
        <taxon>Hymenoptera</taxon>
        <taxon>Apocrita</taxon>
        <taxon>Ichneumonoidea</taxon>
        <taxon>Braconidae</taxon>
        <taxon>Microgastrinae</taxon>
        <taxon>Cotesia</taxon>
    </lineage>
</organism>
<dbReference type="GO" id="GO:0051453">
    <property type="term" value="P:regulation of intracellular pH"/>
    <property type="evidence" value="ECO:0007669"/>
    <property type="project" value="TreeGrafter"/>
</dbReference>
<dbReference type="AlphaFoldDB" id="A0A8J2MNG4"/>
<proteinExistence type="inferred from homology"/>
<feature type="transmembrane region" description="Helical" evidence="7">
    <location>
        <begin position="306"/>
        <end position="324"/>
    </location>
</feature>
<evidence type="ECO:0000313" key="8">
    <source>
        <dbReference type="EMBL" id="CAG5093823.1"/>
    </source>
</evidence>
<reference evidence="8" key="1">
    <citation type="submission" date="2021-04" db="EMBL/GenBank/DDBJ databases">
        <authorList>
            <person name="Chebbi M.A.C M."/>
        </authorList>
    </citation>
    <scope>NUCLEOTIDE SEQUENCE</scope>
</reference>
<accession>A0A8J2MNG4</accession>
<keyword evidence="3" id="KW-0813">Transport</keyword>
<dbReference type="PANTHER" id="PTHR10981">
    <property type="entry name" value="BATTENIN"/>
    <property type="match status" value="1"/>
</dbReference>
<comment type="subcellular location">
    <subcellularLocation>
        <location evidence="1">Endomembrane system</location>
        <topology evidence="1">Multi-pass membrane protein</topology>
    </subcellularLocation>
    <subcellularLocation>
        <location evidence="7">Lysosome membrane</location>
        <topology evidence="7">Multi-pass membrane protein</topology>
    </subcellularLocation>
</comment>
<evidence type="ECO:0000256" key="7">
    <source>
        <dbReference type="RuleBase" id="RU361113"/>
    </source>
</evidence>
<dbReference type="Gene3D" id="1.20.1250.20">
    <property type="entry name" value="MFS general substrate transporter like domains"/>
    <property type="match status" value="1"/>
</dbReference>
<dbReference type="InterPro" id="IPR018460">
    <property type="entry name" value="Battenin_disease_Cln3_subgr"/>
</dbReference>